<feature type="domain" description="Helix-hairpin-helix DNA-binding motif class 1" evidence="2">
    <location>
        <begin position="132"/>
        <end position="151"/>
    </location>
</feature>
<dbReference type="InterPro" id="IPR004509">
    <property type="entry name" value="Competence_ComEA_HhH"/>
</dbReference>
<name>A0ABT1SK05_9FIRM</name>
<dbReference type="PANTHER" id="PTHR21180">
    <property type="entry name" value="ENDONUCLEASE/EXONUCLEASE/PHOSPHATASE FAMILY DOMAIN-CONTAINING PROTEIN 1"/>
    <property type="match status" value="1"/>
</dbReference>
<feature type="signal peptide" evidence="1">
    <location>
        <begin position="1"/>
        <end position="21"/>
    </location>
</feature>
<dbReference type="Pfam" id="PF10531">
    <property type="entry name" value="SLBB"/>
    <property type="match status" value="1"/>
</dbReference>
<dbReference type="SMART" id="SM00278">
    <property type="entry name" value="HhH1"/>
    <property type="match status" value="2"/>
</dbReference>
<dbReference type="RefSeq" id="WP_102266369.1">
    <property type="nucleotide sequence ID" value="NZ_CALVCM010000028.1"/>
</dbReference>
<sequence>MKHWIALAVLLLFYVSQTYSAIDLSAFELEKITVEIKGEVTNPGIYHVEQDACYEDVIALAGGITKNASLDAINLSKRVVHESVIVIPKIQSTCISLNQASEEELMRLTGVGAATAKRIIAYRTTTPFQTIEDVMKVKGIKEKLFQKMKDDLCL</sequence>
<keyword evidence="1" id="KW-0732">Signal</keyword>
<dbReference type="InterPro" id="IPR003583">
    <property type="entry name" value="Hlx-hairpin-Hlx_DNA-bd_motif"/>
</dbReference>
<feature type="domain" description="Helix-hairpin-helix DNA-binding motif class 1" evidence="2">
    <location>
        <begin position="103"/>
        <end position="122"/>
    </location>
</feature>
<dbReference type="Gene3D" id="1.10.150.320">
    <property type="entry name" value="Photosystem II 12 kDa extrinsic protein"/>
    <property type="match status" value="1"/>
</dbReference>
<protein>
    <submittedName>
        <fullName evidence="3">ComEA family DNA-binding protein</fullName>
    </submittedName>
</protein>
<dbReference type="Pfam" id="PF12836">
    <property type="entry name" value="HHH_3"/>
    <property type="match status" value="1"/>
</dbReference>
<feature type="chain" id="PRO_5045287588" evidence="1">
    <location>
        <begin position="22"/>
        <end position="154"/>
    </location>
</feature>
<comment type="caution">
    <text evidence="3">The sequence shown here is derived from an EMBL/GenBank/DDBJ whole genome shotgun (WGS) entry which is preliminary data.</text>
</comment>
<evidence type="ECO:0000259" key="2">
    <source>
        <dbReference type="SMART" id="SM00278"/>
    </source>
</evidence>
<evidence type="ECO:0000256" key="1">
    <source>
        <dbReference type="SAM" id="SignalP"/>
    </source>
</evidence>
<evidence type="ECO:0000313" key="4">
    <source>
        <dbReference type="Proteomes" id="UP001524435"/>
    </source>
</evidence>
<dbReference type="InterPro" id="IPR019554">
    <property type="entry name" value="Soluble_ligand-bd"/>
</dbReference>
<dbReference type="Proteomes" id="UP001524435">
    <property type="component" value="Unassembled WGS sequence"/>
</dbReference>
<gene>
    <name evidence="3" type="ORF">NE663_04635</name>
</gene>
<proteinExistence type="predicted"/>
<dbReference type="PANTHER" id="PTHR21180:SF32">
    <property type="entry name" value="ENDONUCLEASE_EXONUCLEASE_PHOSPHATASE FAMILY DOMAIN-CONTAINING PROTEIN 1"/>
    <property type="match status" value="1"/>
</dbReference>
<dbReference type="InterPro" id="IPR010994">
    <property type="entry name" value="RuvA_2-like"/>
</dbReference>
<evidence type="ECO:0000313" key="3">
    <source>
        <dbReference type="EMBL" id="MCQ5121544.1"/>
    </source>
</evidence>
<dbReference type="InterPro" id="IPR051675">
    <property type="entry name" value="Endo/Exo/Phosphatase_dom_1"/>
</dbReference>
<reference evidence="3 4" key="1">
    <citation type="submission" date="2022-06" db="EMBL/GenBank/DDBJ databases">
        <title>Isolation of gut microbiota from human fecal samples.</title>
        <authorList>
            <person name="Pamer E.G."/>
            <person name="Barat B."/>
            <person name="Waligurski E."/>
            <person name="Medina S."/>
            <person name="Paddock L."/>
            <person name="Mostad J."/>
        </authorList>
    </citation>
    <scope>NUCLEOTIDE SEQUENCE [LARGE SCALE GENOMIC DNA]</scope>
    <source>
        <strain evidence="3 4">DFI.6.1</strain>
    </source>
</reference>
<dbReference type="GO" id="GO:0003677">
    <property type="term" value="F:DNA binding"/>
    <property type="evidence" value="ECO:0007669"/>
    <property type="project" value="UniProtKB-KW"/>
</dbReference>
<organism evidence="3 4">
    <name type="scientific">Massilicoli timonensis</name>
    <dbReference type="NCBI Taxonomy" id="2015901"/>
    <lineage>
        <taxon>Bacteria</taxon>
        <taxon>Bacillati</taxon>
        <taxon>Bacillota</taxon>
        <taxon>Erysipelotrichia</taxon>
        <taxon>Erysipelotrichales</taxon>
        <taxon>Erysipelotrichaceae</taxon>
        <taxon>Massilicoli</taxon>
    </lineage>
</organism>
<dbReference type="NCBIfam" id="TIGR00426">
    <property type="entry name" value="competence protein ComEA helix-hairpin-helix repeat region"/>
    <property type="match status" value="1"/>
</dbReference>
<dbReference type="EMBL" id="JANGCH010000004">
    <property type="protein sequence ID" value="MCQ5121544.1"/>
    <property type="molecule type" value="Genomic_DNA"/>
</dbReference>
<keyword evidence="3" id="KW-0238">DNA-binding</keyword>
<accession>A0ABT1SK05</accession>
<keyword evidence="4" id="KW-1185">Reference proteome</keyword>
<dbReference type="SUPFAM" id="SSF47781">
    <property type="entry name" value="RuvA domain 2-like"/>
    <property type="match status" value="1"/>
</dbReference>